<accession>A0A7D4NLF8</accession>
<dbReference type="RefSeq" id="WP_173285035.1">
    <property type="nucleotide sequence ID" value="NZ_CP054020.1"/>
</dbReference>
<dbReference type="AlphaFoldDB" id="A0A7D4NLF8"/>
<organism evidence="1 2">
    <name type="scientific">Thiomicrorhabdus xiamenensis</name>
    <dbReference type="NCBI Taxonomy" id="2739063"/>
    <lineage>
        <taxon>Bacteria</taxon>
        <taxon>Pseudomonadati</taxon>
        <taxon>Pseudomonadota</taxon>
        <taxon>Gammaproteobacteria</taxon>
        <taxon>Thiotrichales</taxon>
        <taxon>Piscirickettsiaceae</taxon>
        <taxon>Thiomicrorhabdus</taxon>
    </lineage>
</organism>
<reference evidence="1 2" key="1">
    <citation type="submission" date="2020-05" db="EMBL/GenBank/DDBJ databases">
        <title>Thiomicrorhabdus sediminis sp.nov. and Thiomicrorhabdus xiamenensis sp.nov., novel sulfur-oxidizing bacteria isolated from coastal sediment.</title>
        <authorList>
            <person name="Liu X."/>
        </authorList>
    </citation>
    <scope>NUCLEOTIDE SEQUENCE [LARGE SCALE GENOMIC DNA]</scope>
    <source>
        <strain evidence="1 2">G2</strain>
    </source>
</reference>
<dbReference type="KEGG" id="txa:HQN79_06035"/>
<evidence type="ECO:0000313" key="2">
    <source>
        <dbReference type="Proteomes" id="UP000504724"/>
    </source>
</evidence>
<name>A0A7D4NLF8_9GAMM</name>
<proteinExistence type="predicted"/>
<gene>
    <name evidence="1" type="ORF">HQN79_06035</name>
</gene>
<dbReference type="EMBL" id="CP054020">
    <property type="protein sequence ID" value="QKI89154.1"/>
    <property type="molecule type" value="Genomic_DNA"/>
</dbReference>
<protein>
    <submittedName>
        <fullName evidence="1">Uncharacterized protein</fullName>
    </submittedName>
</protein>
<keyword evidence="2" id="KW-1185">Reference proteome</keyword>
<sequence length="103" mass="12270">MKFFKDMHNEVFVIPVGQEHLIKADWMEITESEREQILMASSELTQERVEQIKARLDMIDFESIRPLRALMTQTADLSDHKKLAALNEERRKLVEELDYNHRN</sequence>
<dbReference type="Proteomes" id="UP000504724">
    <property type="component" value="Chromosome"/>
</dbReference>
<evidence type="ECO:0000313" key="1">
    <source>
        <dbReference type="EMBL" id="QKI89154.1"/>
    </source>
</evidence>